<sequence>MNVLSVDACGREYVVHLNHQVIVRVIVRTPRLMNPGKIDRQVTMVEFR</sequence>
<organism evidence="1 2">
    <name type="scientific">Candidatus Berkiella aquae</name>
    <dbReference type="NCBI Taxonomy" id="295108"/>
    <lineage>
        <taxon>Bacteria</taxon>
        <taxon>Pseudomonadati</taxon>
        <taxon>Pseudomonadota</taxon>
        <taxon>Gammaproteobacteria</taxon>
        <taxon>Candidatus Berkiellales</taxon>
        <taxon>Candidatus Berkiellaceae</taxon>
        <taxon>Candidatus Berkiella</taxon>
    </lineage>
</organism>
<dbReference type="Proteomes" id="UP000051497">
    <property type="component" value="Unassembled WGS sequence"/>
</dbReference>
<accession>A0AAE3HYG6</accession>
<protein>
    <submittedName>
        <fullName evidence="1">Uncharacterized protein</fullName>
    </submittedName>
</protein>
<gene>
    <name evidence="1" type="ORF">HT99x_015715</name>
</gene>
<name>A0AAE3HYG6_9GAMM</name>
<dbReference type="EMBL" id="LKAJ02000003">
    <property type="protein sequence ID" value="MCS5712887.1"/>
    <property type="molecule type" value="Genomic_DNA"/>
</dbReference>
<evidence type="ECO:0000313" key="1">
    <source>
        <dbReference type="EMBL" id="MCS5712887.1"/>
    </source>
</evidence>
<proteinExistence type="predicted"/>
<dbReference type="RefSeq" id="WP_158003421.1">
    <property type="nucleotide sequence ID" value="NZ_LKAJ02000003.1"/>
</dbReference>
<evidence type="ECO:0000313" key="2">
    <source>
        <dbReference type="Proteomes" id="UP000051497"/>
    </source>
</evidence>
<dbReference type="AlphaFoldDB" id="A0AAE3HYG6"/>
<comment type="caution">
    <text evidence="1">The sequence shown here is derived from an EMBL/GenBank/DDBJ whole genome shotgun (WGS) entry which is preliminary data.</text>
</comment>
<reference evidence="1" key="1">
    <citation type="journal article" date="2016" name="Genome Announc.">
        <title>Draft Genome Sequences of Two Novel Amoeba-Resistant Intranuclear Bacteria, 'Candidatus Berkiella cookevillensis' and 'Candidatus Berkiella aquae'.</title>
        <authorList>
            <person name="Mehari Y.T."/>
            <person name="Arivett B.A."/>
            <person name="Farone A.L."/>
            <person name="Gunderson J.H."/>
            <person name="Farone M.B."/>
        </authorList>
    </citation>
    <scope>NUCLEOTIDE SEQUENCE</scope>
    <source>
        <strain evidence="1">HT99</strain>
    </source>
</reference>
<keyword evidence="2" id="KW-1185">Reference proteome</keyword>
<reference evidence="1" key="2">
    <citation type="submission" date="2021-06" db="EMBL/GenBank/DDBJ databases">
        <title>Genomic Description and Analysis of Intracellular Bacteria, Candidatus Berkiella cookevillensis and Candidatus Berkiella aquae.</title>
        <authorList>
            <person name="Kidane D.T."/>
            <person name="Mehari Y.T."/>
            <person name="Rice F.C."/>
            <person name="Arivett B.A."/>
            <person name="Farone A.L."/>
            <person name="Berk S.G."/>
            <person name="Farone M.B."/>
        </authorList>
    </citation>
    <scope>NUCLEOTIDE SEQUENCE</scope>
    <source>
        <strain evidence="1">HT99</strain>
    </source>
</reference>